<keyword evidence="2" id="KW-0472">Membrane</keyword>
<name>A0A2S9SU62_9BACT</name>
<keyword evidence="1" id="KW-0175">Coiled coil</keyword>
<dbReference type="OrthoDB" id="9991941at2"/>
<keyword evidence="2" id="KW-1133">Transmembrane helix</keyword>
<reference evidence="3 4" key="1">
    <citation type="submission" date="2017-09" db="EMBL/GenBank/DDBJ databases">
        <title>Reassesment of A. cryaerophilus.</title>
        <authorList>
            <person name="Perez-Cataluna A."/>
            <person name="Collado L."/>
            <person name="Salgado O."/>
            <person name="Lefinanco V."/>
            <person name="Figueras M.J."/>
        </authorList>
    </citation>
    <scope>NUCLEOTIDE SEQUENCE [LARGE SCALE GENOMIC DNA]</scope>
    <source>
        <strain evidence="3 4">LMG 9871</strain>
    </source>
</reference>
<feature type="transmembrane region" description="Helical" evidence="2">
    <location>
        <begin position="155"/>
        <end position="178"/>
    </location>
</feature>
<dbReference type="AlphaFoldDB" id="A0A2S9SU62"/>
<dbReference type="RefSeq" id="WP_105911417.1">
    <property type="nucleotide sequence ID" value="NZ_JAMXDI010000006.1"/>
</dbReference>
<keyword evidence="2" id="KW-0812">Transmembrane</keyword>
<organism evidence="3 4">
    <name type="scientific">Aliarcobacter cryaerophilus</name>
    <dbReference type="NCBI Taxonomy" id="28198"/>
    <lineage>
        <taxon>Bacteria</taxon>
        <taxon>Pseudomonadati</taxon>
        <taxon>Campylobacterota</taxon>
        <taxon>Epsilonproteobacteria</taxon>
        <taxon>Campylobacterales</taxon>
        <taxon>Arcobacteraceae</taxon>
        <taxon>Aliarcobacter</taxon>
    </lineage>
</organism>
<evidence type="ECO:0000256" key="2">
    <source>
        <dbReference type="SAM" id="Phobius"/>
    </source>
</evidence>
<evidence type="ECO:0000256" key="1">
    <source>
        <dbReference type="SAM" id="Coils"/>
    </source>
</evidence>
<gene>
    <name evidence="3" type="ORF">CJ671_03890</name>
</gene>
<evidence type="ECO:0000313" key="3">
    <source>
        <dbReference type="EMBL" id="PRM90127.1"/>
    </source>
</evidence>
<comment type="caution">
    <text evidence="3">The sequence shown here is derived from an EMBL/GenBank/DDBJ whole genome shotgun (WGS) entry which is preliminary data.</text>
</comment>
<dbReference type="EMBL" id="NXGH01000008">
    <property type="protein sequence ID" value="PRM90127.1"/>
    <property type="molecule type" value="Genomic_DNA"/>
</dbReference>
<dbReference type="Proteomes" id="UP000238649">
    <property type="component" value="Unassembled WGS sequence"/>
</dbReference>
<accession>A0A2S9SU62</accession>
<sequence length="182" mass="21087">MEDTNKFGLVDKEGIKALLKEFQYLNDEILSKIDNKEDDGLLQKLSIVSNKLGDSLHNNEKILNNSKILNKEIRELFQKLQDAKNLKLEIENLKLNFVSRKEFDDLTQLVKYINGFKSFMSKKATEINDAYLLLNKQWFEEDEVLKRIEKIENSLLTKIFLGGIGVGVILTLIVLIMYKNSM</sequence>
<proteinExistence type="predicted"/>
<evidence type="ECO:0000313" key="4">
    <source>
        <dbReference type="Proteomes" id="UP000238649"/>
    </source>
</evidence>
<protein>
    <submittedName>
        <fullName evidence="3">Uncharacterized protein</fullName>
    </submittedName>
</protein>
<feature type="coiled-coil region" evidence="1">
    <location>
        <begin position="59"/>
        <end position="96"/>
    </location>
</feature>